<dbReference type="PANTHER" id="PTHR10963">
    <property type="entry name" value="GLYCOSYL HYDROLASE-RELATED"/>
    <property type="match status" value="1"/>
</dbReference>
<dbReference type="Gene3D" id="2.60.120.200">
    <property type="match status" value="1"/>
</dbReference>
<dbReference type="Pfam" id="PF00722">
    <property type="entry name" value="Glyco_hydro_16"/>
    <property type="match status" value="1"/>
</dbReference>
<evidence type="ECO:0000256" key="3">
    <source>
        <dbReference type="ARBA" id="ARBA00012729"/>
    </source>
</evidence>
<dbReference type="CDD" id="cd02183">
    <property type="entry name" value="GH16_fungal_CRH1_transglycosylase"/>
    <property type="match status" value="1"/>
</dbReference>
<dbReference type="GO" id="GO:0009277">
    <property type="term" value="C:fungal-type cell wall"/>
    <property type="evidence" value="ECO:0007669"/>
    <property type="project" value="TreeGrafter"/>
</dbReference>
<evidence type="ECO:0000313" key="19">
    <source>
        <dbReference type="Proteomes" id="UP000034947"/>
    </source>
</evidence>
<dbReference type="GO" id="GO:0005886">
    <property type="term" value="C:plasma membrane"/>
    <property type="evidence" value="ECO:0007669"/>
    <property type="project" value="UniProtKB-SubCell"/>
</dbReference>
<evidence type="ECO:0000256" key="16">
    <source>
        <dbReference type="SAM" id="Phobius"/>
    </source>
</evidence>
<evidence type="ECO:0000256" key="4">
    <source>
        <dbReference type="ARBA" id="ARBA00022475"/>
    </source>
</evidence>
<evidence type="ECO:0000256" key="8">
    <source>
        <dbReference type="ARBA" id="ARBA00022729"/>
    </source>
</evidence>
<evidence type="ECO:0000256" key="1">
    <source>
        <dbReference type="ARBA" id="ARBA00000822"/>
    </source>
</evidence>
<dbReference type="GO" id="GO:0016757">
    <property type="term" value="F:glycosyltransferase activity"/>
    <property type="evidence" value="ECO:0007669"/>
    <property type="project" value="UniProtKB-KW"/>
</dbReference>
<name>A0A0F8UCY4_9EURO</name>
<accession>A0A0F8UCY4</accession>
<keyword evidence="14" id="KW-0961">Cell wall biogenesis/degradation</keyword>
<gene>
    <name evidence="18" type="ORF">AOCH_006672</name>
</gene>
<keyword evidence="11" id="KW-0325">Glycoprotein</keyword>
<dbReference type="EMBL" id="JYKN01002120">
    <property type="protein sequence ID" value="KKK17619.1"/>
    <property type="molecule type" value="Genomic_DNA"/>
</dbReference>
<feature type="transmembrane region" description="Helical" evidence="16">
    <location>
        <begin position="330"/>
        <end position="352"/>
    </location>
</feature>
<evidence type="ECO:0000256" key="2">
    <source>
        <dbReference type="ARBA" id="ARBA00004609"/>
    </source>
</evidence>
<comment type="caution">
    <text evidence="18">The sequence shown here is derived from an EMBL/GenBank/DDBJ whole genome shotgun (WGS) entry which is preliminary data.</text>
</comment>
<evidence type="ECO:0000256" key="15">
    <source>
        <dbReference type="ARBA" id="ARBA00038074"/>
    </source>
</evidence>
<keyword evidence="10 16" id="KW-0472">Membrane</keyword>
<dbReference type="EC" id="3.2.1.14" evidence="3"/>
<keyword evidence="8" id="KW-0732">Signal</keyword>
<keyword evidence="16" id="KW-0812">Transmembrane</keyword>
<reference evidence="18 19" key="1">
    <citation type="submission" date="2015-02" db="EMBL/GenBank/DDBJ databases">
        <title>Draft Genome Sequences of Two Closely-Related Aflatoxigenic Aspergillus Species Obtained from the Cote d'Ivoire.</title>
        <authorList>
            <person name="Moore G.G."/>
            <person name="Beltz S.B."/>
            <person name="Mack B.M."/>
        </authorList>
    </citation>
    <scope>NUCLEOTIDE SEQUENCE [LARGE SCALE GENOMIC DNA]</scope>
    <source>
        <strain evidence="18 19">SRRC1432</strain>
    </source>
</reference>
<keyword evidence="13 18" id="KW-0326">Glycosidase</keyword>
<feature type="domain" description="GH16" evidence="17">
    <location>
        <begin position="74"/>
        <end position="270"/>
    </location>
</feature>
<dbReference type="VEuPathDB" id="FungiDB:P175DRAFT_0459746"/>
<keyword evidence="5" id="KW-0336">GPI-anchor</keyword>
<keyword evidence="6" id="KW-0328">Glycosyltransferase</keyword>
<keyword evidence="4" id="KW-1003">Cell membrane</keyword>
<dbReference type="OrthoDB" id="4781at2759"/>
<evidence type="ECO:0000256" key="7">
    <source>
        <dbReference type="ARBA" id="ARBA00022679"/>
    </source>
</evidence>
<proteinExistence type="inferred from homology"/>
<keyword evidence="16" id="KW-1133">Transmembrane helix</keyword>
<dbReference type="InterPro" id="IPR000757">
    <property type="entry name" value="Beta-glucanase-like"/>
</dbReference>
<evidence type="ECO:0000256" key="5">
    <source>
        <dbReference type="ARBA" id="ARBA00022622"/>
    </source>
</evidence>
<dbReference type="InterPro" id="IPR013320">
    <property type="entry name" value="ConA-like_dom_sf"/>
</dbReference>
<dbReference type="Proteomes" id="UP000034947">
    <property type="component" value="Unassembled WGS sequence"/>
</dbReference>
<evidence type="ECO:0000256" key="9">
    <source>
        <dbReference type="ARBA" id="ARBA00022801"/>
    </source>
</evidence>
<evidence type="ECO:0000256" key="12">
    <source>
        <dbReference type="ARBA" id="ARBA00023288"/>
    </source>
</evidence>
<keyword evidence="12" id="KW-0449">Lipoprotein</keyword>
<evidence type="ECO:0000313" key="18">
    <source>
        <dbReference type="EMBL" id="KKK17619.1"/>
    </source>
</evidence>
<evidence type="ECO:0000256" key="6">
    <source>
        <dbReference type="ARBA" id="ARBA00022676"/>
    </source>
</evidence>
<evidence type="ECO:0000256" key="11">
    <source>
        <dbReference type="ARBA" id="ARBA00023180"/>
    </source>
</evidence>
<dbReference type="GO" id="GO:0098552">
    <property type="term" value="C:side of membrane"/>
    <property type="evidence" value="ECO:0007669"/>
    <property type="project" value="UniProtKB-KW"/>
</dbReference>
<organism evidence="18 19">
    <name type="scientific">Aspergillus ochraceoroseus</name>
    <dbReference type="NCBI Taxonomy" id="138278"/>
    <lineage>
        <taxon>Eukaryota</taxon>
        <taxon>Fungi</taxon>
        <taxon>Dikarya</taxon>
        <taxon>Ascomycota</taxon>
        <taxon>Pezizomycotina</taxon>
        <taxon>Eurotiomycetes</taxon>
        <taxon>Eurotiomycetidae</taxon>
        <taxon>Eurotiales</taxon>
        <taxon>Aspergillaceae</taxon>
        <taxon>Aspergillus</taxon>
        <taxon>Aspergillus subgen. Nidulantes</taxon>
    </lineage>
</organism>
<evidence type="ECO:0000259" key="17">
    <source>
        <dbReference type="PROSITE" id="PS51762"/>
    </source>
</evidence>
<sequence length="397" mass="44299">RAVVPIVQHSIEYTPDHSRPRPRDIIFKMQTCYYTFLIALGALIGISGASGSSQTDCNPTNETCPADPALGTEHTWWLNSTLDDSLWTMETGTLDYTSEGAEFSIKSENASTLLVSNFYIFFGVMEAHVKMAKGRGIISSVILQSDDLDEIDWEWVGYNTSAVQSDFFGKGNTTTSDRGGIHAVSNADTEFHNYTSYWDKDRLEWWIDGELRRTVNYSEPLTVYGENYPQTPCRVKVSNWAVGVASESVGNIEWGGGLVNWTDVPFTMTVQKLRVQDFHSGKEYTYEGLSGSYDSIQVVSGNSTAKTEIQKTPSKTLAEKWADLGKGAHIGIYCGAAVAGALAIAGAAFYCIKQRRRGRLERALDPDRQNTEVMQMEDYRKQWRQSEVGHYGYQPVN</sequence>
<dbReference type="SUPFAM" id="SSF49899">
    <property type="entry name" value="Concanavalin A-like lectins/glucanases"/>
    <property type="match status" value="1"/>
</dbReference>
<dbReference type="PROSITE" id="PS51762">
    <property type="entry name" value="GH16_2"/>
    <property type="match status" value="1"/>
</dbReference>
<protein>
    <recommendedName>
        <fullName evidence="3">chitinase</fullName>
        <ecNumber evidence="3">3.2.1.14</ecNumber>
    </recommendedName>
</protein>
<dbReference type="GO" id="GO:0005975">
    <property type="term" value="P:carbohydrate metabolic process"/>
    <property type="evidence" value="ECO:0007669"/>
    <property type="project" value="InterPro"/>
</dbReference>
<dbReference type="GO" id="GO:0008843">
    <property type="term" value="F:endochitinase activity"/>
    <property type="evidence" value="ECO:0007669"/>
    <property type="project" value="UniProtKB-EC"/>
</dbReference>
<comment type="catalytic activity">
    <reaction evidence="1">
        <text>Random endo-hydrolysis of N-acetyl-beta-D-glucosaminide (1-&gt;4)-beta-linkages in chitin and chitodextrins.</text>
        <dbReference type="EC" id="3.2.1.14"/>
    </reaction>
</comment>
<dbReference type="AlphaFoldDB" id="A0A0F8UCY4"/>
<feature type="non-terminal residue" evidence="18">
    <location>
        <position position="1"/>
    </location>
</feature>
<evidence type="ECO:0000256" key="13">
    <source>
        <dbReference type="ARBA" id="ARBA00023295"/>
    </source>
</evidence>
<dbReference type="PANTHER" id="PTHR10963:SF27">
    <property type="entry name" value="GLYCOSIDASE-RELATED"/>
    <property type="match status" value="1"/>
</dbReference>
<dbReference type="InterPro" id="IPR050546">
    <property type="entry name" value="Glycosyl_Hydrlase_16"/>
</dbReference>
<keyword evidence="19" id="KW-1185">Reference proteome</keyword>
<keyword evidence="9" id="KW-0378">Hydrolase</keyword>
<evidence type="ECO:0000256" key="14">
    <source>
        <dbReference type="ARBA" id="ARBA00023316"/>
    </source>
</evidence>
<dbReference type="GO" id="GO:0031505">
    <property type="term" value="P:fungal-type cell wall organization"/>
    <property type="evidence" value="ECO:0007669"/>
    <property type="project" value="TreeGrafter"/>
</dbReference>
<comment type="subcellular location">
    <subcellularLocation>
        <location evidence="2">Cell membrane</location>
        <topology evidence="2">Lipid-anchor</topology>
        <topology evidence="2">GPI-anchor</topology>
    </subcellularLocation>
</comment>
<evidence type="ECO:0000256" key="10">
    <source>
        <dbReference type="ARBA" id="ARBA00023136"/>
    </source>
</evidence>
<comment type="similarity">
    <text evidence="15">Belongs to the glycosyl hydrolase 16 family. CRH1 subfamily.</text>
</comment>
<keyword evidence="7" id="KW-0808">Transferase</keyword>